<dbReference type="SMART" id="SM00980">
    <property type="entry name" value="THAP"/>
    <property type="match status" value="1"/>
</dbReference>
<feature type="region of interest" description="Disordered" evidence="6">
    <location>
        <begin position="80"/>
        <end position="110"/>
    </location>
</feature>
<keyword evidence="10" id="KW-1185">Reference proteome</keyword>
<evidence type="ECO:0000256" key="2">
    <source>
        <dbReference type="ARBA" id="ARBA00022771"/>
    </source>
</evidence>
<evidence type="ECO:0000256" key="1">
    <source>
        <dbReference type="ARBA" id="ARBA00022723"/>
    </source>
</evidence>
<evidence type="ECO:0000256" key="4">
    <source>
        <dbReference type="ARBA" id="ARBA00023125"/>
    </source>
</evidence>
<dbReference type="SMART" id="SM00692">
    <property type="entry name" value="DM3"/>
    <property type="match status" value="1"/>
</dbReference>
<feature type="domain" description="THAP-type" evidence="8">
    <location>
        <begin position="2"/>
        <end position="93"/>
    </location>
</feature>
<evidence type="ECO:0000256" key="3">
    <source>
        <dbReference type="ARBA" id="ARBA00022833"/>
    </source>
</evidence>
<dbReference type="EMBL" id="OU963911">
    <property type="protein sequence ID" value="CAH0400881.1"/>
    <property type="molecule type" value="Genomic_DNA"/>
</dbReference>
<dbReference type="InterPro" id="IPR026516">
    <property type="entry name" value="THAP1/10"/>
</dbReference>
<dbReference type="Pfam" id="PF05485">
    <property type="entry name" value="THAP"/>
    <property type="match status" value="1"/>
</dbReference>
<gene>
    <name evidence="9" type="ORF">CHILSU_LOCUS4086</name>
</gene>
<evidence type="ECO:0000256" key="6">
    <source>
        <dbReference type="SAM" id="MobiDB-lite"/>
    </source>
</evidence>
<keyword evidence="4" id="KW-0238">DNA-binding</keyword>
<dbReference type="InterPro" id="IPR038441">
    <property type="entry name" value="THAP_Znf_sf"/>
</dbReference>
<keyword evidence="5" id="KW-0175">Coiled coil</keyword>
<keyword evidence="1" id="KW-0479">Metal-binding</keyword>
<accession>A0ABN8AX81</accession>
<dbReference type="Proteomes" id="UP001153292">
    <property type="component" value="Chromosome 18"/>
</dbReference>
<dbReference type="SUPFAM" id="SSF57716">
    <property type="entry name" value="Glucocorticoid receptor-like (DNA-binding domain)"/>
    <property type="match status" value="1"/>
</dbReference>
<evidence type="ECO:0000259" key="8">
    <source>
        <dbReference type="SMART" id="SM00980"/>
    </source>
</evidence>
<keyword evidence="2" id="KW-0863">Zinc-finger</keyword>
<dbReference type="InterPro" id="IPR006612">
    <property type="entry name" value="THAP_Znf"/>
</dbReference>
<protein>
    <recommendedName>
        <fullName evidence="7 8">THAP-type domain-containing protein</fullName>
    </recommendedName>
</protein>
<feature type="coiled-coil region" evidence="5">
    <location>
        <begin position="171"/>
        <end position="205"/>
    </location>
</feature>
<evidence type="ECO:0000259" key="7">
    <source>
        <dbReference type="SMART" id="SM00692"/>
    </source>
</evidence>
<evidence type="ECO:0000313" key="10">
    <source>
        <dbReference type="Proteomes" id="UP001153292"/>
    </source>
</evidence>
<organism evidence="9 10">
    <name type="scientific">Chilo suppressalis</name>
    <name type="common">Asiatic rice borer moth</name>
    <dbReference type="NCBI Taxonomy" id="168631"/>
    <lineage>
        <taxon>Eukaryota</taxon>
        <taxon>Metazoa</taxon>
        <taxon>Ecdysozoa</taxon>
        <taxon>Arthropoda</taxon>
        <taxon>Hexapoda</taxon>
        <taxon>Insecta</taxon>
        <taxon>Pterygota</taxon>
        <taxon>Neoptera</taxon>
        <taxon>Endopterygota</taxon>
        <taxon>Lepidoptera</taxon>
        <taxon>Glossata</taxon>
        <taxon>Ditrysia</taxon>
        <taxon>Pyraloidea</taxon>
        <taxon>Crambidae</taxon>
        <taxon>Crambinae</taxon>
        <taxon>Chilo</taxon>
    </lineage>
</organism>
<keyword evidence="3" id="KW-0862">Zinc</keyword>
<reference evidence="9" key="1">
    <citation type="submission" date="2021-12" db="EMBL/GenBank/DDBJ databases">
        <authorList>
            <person name="King R."/>
        </authorList>
    </citation>
    <scope>NUCLEOTIDE SEQUENCE</scope>
</reference>
<evidence type="ECO:0000313" key="9">
    <source>
        <dbReference type="EMBL" id="CAH0400881.1"/>
    </source>
</evidence>
<evidence type="ECO:0000256" key="5">
    <source>
        <dbReference type="SAM" id="Coils"/>
    </source>
</evidence>
<name>A0ABN8AX81_CHISP</name>
<dbReference type="PANTHER" id="PTHR46600">
    <property type="entry name" value="THAP DOMAIN-CONTAINING"/>
    <property type="match status" value="1"/>
</dbReference>
<sequence length="216" mass="25001">MPSCLFKHCKNSSQTQKKEDGISFHRFPTDIDLYAEWLSIVRKSRKDNSWRPSKFCVVCSSHFRDEDVYFTDKGRRLLKRKSKPTQNLGVPPQSLEIPSDASGSSKCPVENATVEEDNAALNSSGVNQKPETCDEENLDDTELNESDLQSIFDDPQTSNLRRQLRKHQYLKLVTRRKVKALQETVRRLRKRNIFLKKTLKDLKLKTCAHCGRYPNL</sequence>
<feature type="domain" description="THAP-type" evidence="7">
    <location>
        <begin position="24"/>
        <end position="92"/>
    </location>
</feature>
<dbReference type="Gene3D" id="6.20.210.20">
    <property type="entry name" value="THAP domain"/>
    <property type="match status" value="1"/>
</dbReference>
<proteinExistence type="predicted"/>
<dbReference type="PANTHER" id="PTHR46600:SF7">
    <property type="entry name" value="SI:DKEY-228B2.6-RELATED"/>
    <property type="match status" value="1"/>
</dbReference>